<reference evidence="2 3" key="1">
    <citation type="submission" date="2019-02" db="EMBL/GenBank/DDBJ databases">
        <title>Deep-cultivation of Planctomycetes and their phenomic and genomic characterization uncovers novel biology.</title>
        <authorList>
            <person name="Wiegand S."/>
            <person name="Jogler M."/>
            <person name="Boedeker C."/>
            <person name="Pinto D."/>
            <person name="Vollmers J."/>
            <person name="Rivas-Marin E."/>
            <person name="Kohn T."/>
            <person name="Peeters S.H."/>
            <person name="Heuer A."/>
            <person name="Rast P."/>
            <person name="Oberbeckmann S."/>
            <person name="Bunk B."/>
            <person name="Jeske O."/>
            <person name="Meyerdierks A."/>
            <person name="Storesund J.E."/>
            <person name="Kallscheuer N."/>
            <person name="Luecker S."/>
            <person name="Lage O.M."/>
            <person name="Pohl T."/>
            <person name="Merkel B.J."/>
            <person name="Hornburger P."/>
            <person name="Mueller R.-W."/>
            <person name="Bruemmer F."/>
            <person name="Labrenz M."/>
            <person name="Spormann A.M."/>
            <person name="Op Den Camp H."/>
            <person name="Overmann J."/>
            <person name="Amann R."/>
            <person name="Jetten M.S.M."/>
            <person name="Mascher T."/>
            <person name="Medema M.H."/>
            <person name="Devos D.P."/>
            <person name="Kaster A.-K."/>
            <person name="Ovreas L."/>
            <person name="Rohde M."/>
            <person name="Galperin M.Y."/>
            <person name="Jogler C."/>
        </authorList>
    </citation>
    <scope>NUCLEOTIDE SEQUENCE [LARGE SCALE GENOMIC DNA]</scope>
    <source>
        <strain evidence="2 3">KOR42</strain>
    </source>
</reference>
<comment type="caution">
    <text evidence="2">The sequence shown here is derived from an EMBL/GenBank/DDBJ whole genome shotgun (WGS) entry which is preliminary data.</text>
</comment>
<sequence>MGDLSTWVDRLCLIIAVVVVWKVIVKLMAPKPPKSPPVDVSQLPPDVQEQLRHHNHMIILNFIGVLLGLASLIFGAYVYFTF</sequence>
<name>A0A5C5X7I7_9PLAN</name>
<evidence type="ECO:0000313" key="3">
    <source>
        <dbReference type="Proteomes" id="UP000317243"/>
    </source>
</evidence>
<feature type="transmembrane region" description="Helical" evidence="1">
    <location>
        <begin position="6"/>
        <end position="25"/>
    </location>
</feature>
<gene>
    <name evidence="2" type="ORF">KOR42_22610</name>
</gene>
<proteinExistence type="predicted"/>
<dbReference type="Proteomes" id="UP000317243">
    <property type="component" value="Unassembled WGS sequence"/>
</dbReference>
<keyword evidence="1" id="KW-0472">Membrane</keyword>
<accession>A0A5C5X7I7</accession>
<keyword evidence="1" id="KW-1133">Transmembrane helix</keyword>
<keyword evidence="3" id="KW-1185">Reference proteome</keyword>
<evidence type="ECO:0000256" key="1">
    <source>
        <dbReference type="SAM" id="Phobius"/>
    </source>
</evidence>
<dbReference type="AlphaFoldDB" id="A0A5C5X7I7"/>
<evidence type="ECO:0000313" key="2">
    <source>
        <dbReference type="EMBL" id="TWT58874.1"/>
    </source>
</evidence>
<feature type="transmembrane region" description="Helical" evidence="1">
    <location>
        <begin position="58"/>
        <end position="80"/>
    </location>
</feature>
<protein>
    <submittedName>
        <fullName evidence="2">Uncharacterized protein</fullName>
    </submittedName>
</protein>
<dbReference type="EMBL" id="SIHI01000001">
    <property type="protein sequence ID" value="TWT58874.1"/>
    <property type="molecule type" value="Genomic_DNA"/>
</dbReference>
<organism evidence="2 3">
    <name type="scientific">Thalassoglobus neptunius</name>
    <dbReference type="NCBI Taxonomy" id="1938619"/>
    <lineage>
        <taxon>Bacteria</taxon>
        <taxon>Pseudomonadati</taxon>
        <taxon>Planctomycetota</taxon>
        <taxon>Planctomycetia</taxon>
        <taxon>Planctomycetales</taxon>
        <taxon>Planctomycetaceae</taxon>
        <taxon>Thalassoglobus</taxon>
    </lineage>
</organism>
<keyword evidence="1" id="KW-0812">Transmembrane</keyword>